<dbReference type="Proteomes" id="UP000666240">
    <property type="component" value="Unassembled WGS sequence"/>
</dbReference>
<feature type="transmembrane region" description="Helical" evidence="1">
    <location>
        <begin position="217"/>
        <end position="236"/>
    </location>
</feature>
<dbReference type="PANTHER" id="PTHR43044">
    <property type="match status" value="1"/>
</dbReference>
<evidence type="ECO:0000256" key="1">
    <source>
        <dbReference type="SAM" id="Phobius"/>
    </source>
</evidence>
<gene>
    <name evidence="2" type="ORF">J5Y06_12710</name>
</gene>
<keyword evidence="1" id="KW-0812">Transmembrane</keyword>
<feature type="transmembrane region" description="Helical" evidence="1">
    <location>
        <begin position="313"/>
        <end position="337"/>
    </location>
</feature>
<keyword evidence="1" id="KW-0472">Membrane</keyword>
<accession>A0A8J7UK47</accession>
<comment type="caution">
    <text evidence="2">The sequence shown here is derived from an EMBL/GenBank/DDBJ whole genome shotgun (WGS) entry which is preliminary data.</text>
</comment>
<protein>
    <recommendedName>
        <fullName evidence="4">Quinol:cytochrome c oxidoreductase quinone-binding subunit 2</fullName>
    </recommendedName>
</protein>
<keyword evidence="1" id="KW-1133">Transmembrane helix</keyword>
<dbReference type="AlphaFoldDB" id="A0A8J7UK47"/>
<dbReference type="RefSeq" id="WP_209335511.1">
    <property type="nucleotide sequence ID" value="NZ_JAGIYY010000003.1"/>
</dbReference>
<name>A0A8J7UK47_9HYPH</name>
<feature type="transmembrane region" description="Helical" evidence="1">
    <location>
        <begin position="256"/>
        <end position="277"/>
    </location>
</feature>
<feature type="transmembrane region" description="Helical" evidence="1">
    <location>
        <begin position="121"/>
        <end position="140"/>
    </location>
</feature>
<reference evidence="2" key="1">
    <citation type="submission" date="2021-03" db="EMBL/GenBank/DDBJ databases">
        <title>Genome sequencing and assembly of Tianweitania sediminis.</title>
        <authorList>
            <person name="Chhetri G."/>
        </authorList>
    </citation>
    <scope>NUCLEOTIDE SEQUENCE</scope>
    <source>
        <strain evidence="2">Z8</strain>
    </source>
</reference>
<feature type="transmembrane region" description="Helical" evidence="1">
    <location>
        <begin position="284"/>
        <end position="307"/>
    </location>
</feature>
<proteinExistence type="predicted"/>
<dbReference type="PANTHER" id="PTHR43044:SF1">
    <property type="entry name" value="QUINOL:CYTOCHROME C OXIDOREDUCTASE QUINONE-BINDING SUBUNIT 2"/>
    <property type="match status" value="1"/>
</dbReference>
<feature type="transmembrane region" description="Helical" evidence="1">
    <location>
        <begin position="152"/>
        <end position="173"/>
    </location>
</feature>
<evidence type="ECO:0000313" key="3">
    <source>
        <dbReference type="Proteomes" id="UP000666240"/>
    </source>
</evidence>
<feature type="transmembrane region" description="Helical" evidence="1">
    <location>
        <begin position="40"/>
        <end position="68"/>
    </location>
</feature>
<evidence type="ECO:0000313" key="2">
    <source>
        <dbReference type="EMBL" id="MBP0439515.1"/>
    </source>
</evidence>
<feature type="transmembrane region" description="Helical" evidence="1">
    <location>
        <begin position="80"/>
        <end position="101"/>
    </location>
</feature>
<feature type="transmembrane region" description="Helical" evidence="1">
    <location>
        <begin position="179"/>
        <end position="205"/>
    </location>
</feature>
<dbReference type="EMBL" id="JAGIYY010000003">
    <property type="protein sequence ID" value="MBP0439515.1"/>
    <property type="molecule type" value="Genomic_DNA"/>
</dbReference>
<sequence length="343" mass="37435">MAAEVARMPFRLPRLGWLALAGAALWCVLAVIWPSAFLRGWLAVVFLVSGSAVGTLVLCAMMQLIPGLWDEELEPSAQRVAAFTPFAALLFLPILIGAGWLYPWEASGGKGAFREVWMMPFFWGTRAILFWLFAAGYGLILQKNKASPSVVVTGLILLILFFIPIAVDWFLFLDPEAHFSGFALTVLASFFLNALCVSILLALVLGTPMKRPEILGSLLLAALLSWAYFGFMQYFITWSDNLPFGVHWYERRAVGAWGLIEMMMVALHLLPLLLLLFGPVRRGVGWISGLCCVVLAGSALEALWLVVPGETRQTLAMLAALLAAGVFGCAASSVWSIRHKGAA</sequence>
<organism evidence="2 3">
    <name type="scientific">Tianweitania sediminis</name>
    <dbReference type="NCBI Taxonomy" id="1502156"/>
    <lineage>
        <taxon>Bacteria</taxon>
        <taxon>Pseudomonadati</taxon>
        <taxon>Pseudomonadota</taxon>
        <taxon>Alphaproteobacteria</taxon>
        <taxon>Hyphomicrobiales</taxon>
        <taxon>Phyllobacteriaceae</taxon>
        <taxon>Tianweitania</taxon>
    </lineage>
</organism>
<keyword evidence="3" id="KW-1185">Reference proteome</keyword>
<evidence type="ECO:0008006" key="4">
    <source>
        <dbReference type="Google" id="ProtNLM"/>
    </source>
</evidence>